<dbReference type="Pfam" id="PF09250">
    <property type="entry name" value="Prim-Pol"/>
    <property type="match status" value="1"/>
</dbReference>
<feature type="domain" description="DNA primase/polymerase bifunctional N-terminal" evidence="2">
    <location>
        <begin position="4"/>
        <end position="168"/>
    </location>
</feature>
<dbReference type="InterPro" id="IPR015330">
    <property type="entry name" value="DNA_primase/pol_bifunc_N"/>
</dbReference>
<gene>
    <name evidence="3" type="ORF">LCGC14_3128890</name>
</gene>
<sequence>DSNCALLEDGTVVGSPGKHPHGRLVPNGLQDASDDPDIIAAWWRQYPQANIGLVTGEQFFVIDCDKHEDIDGTARFLQISHEHNEDGIEVTATADTGGGGAHFCFAMDDAVSVRNQQGMMINGERVIGIDVRGEGGYIVAPPSIHASGRPYVWAWNLFEHLKAAPAWLLTLVASVTGNVSSNNVTEFLALTQPTRAAPPLGRDVNDVEVEQVKEALRLMPPNTDRTTWIERITMPLHDLFGGSENGFHIWHEWCSMGDGLTTPNGKPAYDGPKACRKIWDSFRAAHRNPKGPATFWQFAYECGWRAPNSVSDNGQPASWPTPDITTTQTFDPEELAQSFS</sequence>
<dbReference type="InterPro" id="IPR014819">
    <property type="entry name" value="PriCT_2"/>
</dbReference>
<feature type="non-terminal residue" evidence="3">
    <location>
        <position position="340"/>
    </location>
</feature>
<evidence type="ECO:0000313" key="3">
    <source>
        <dbReference type="EMBL" id="KKK50051.1"/>
    </source>
</evidence>
<protein>
    <recommendedName>
        <fullName evidence="2">DNA primase/polymerase bifunctional N-terminal domain-containing protein</fullName>
    </recommendedName>
</protein>
<dbReference type="CDD" id="cd04859">
    <property type="entry name" value="Prim_Pol"/>
    <property type="match status" value="1"/>
</dbReference>
<comment type="caution">
    <text evidence="3">The sequence shown here is derived from an EMBL/GenBank/DDBJ whole genome shotgun (WGS) entry which is preliminary data.</text>
</comment>
<feature type="non-terminal residue" evidence="3">
    <location>
        <position position="1"/>
    </location>
</feature>
<feature type="region of interest" description="Disordered" evidence="1">
    <location>
        <begin position="310"/>
        <end position="340"/>
    </location>
</feature>
<dbReference type="SUPFAM" id="SSF56747">
    <property type="entry name" value="Prim-pol domain"/>
    <property type="match status" value="1"/>
</dbReference>
<dbReference type="GO" id="GO:0016817">
    <property type="term" value="F:hydrolase activity, acting on acid anhydrides"/>
    <property type="evidence" value="ECO:0007669"/>
    <property type="project" value="InterPro"/>
</dbReference>
<feature type="compositionally biased region" description="Polar residues" evidence="1">
    <location>
        <begin position="310"/>
        <end position="330"/>
    </location>
</feature>
<name>A0A0F8YPQ1_9ZZZZ</name>
<accession>A0A0F8YPQ1</accession>
<dbReference type="EMBL" id="LAZR01068217">
    <property type="protein sequence ID" value="KKK50051.1"/>
    <property type="molecule type" value="Genomic_DNA"/>
</dbReference>
<organism evidence="3">
    <name type="scientific">marine sediment metagenome</name>
    <dbReference type="NCBI Taxonomy" id="412755"/>
    <lineage>
        <taxon>unclassified sequences</taxon>
        <taxon>metagenomes</taxon>
        <taxon>ecological metagenomes</taxon>
    </lineage>
</organism>
<dbReference type="SMART" id="SM00943">
    <property type="entry name" value="Prim-Pol"/>
    <property type="match status" value="1"/>
</dbReference>
<dbReference type="Pfam" id="PF08707">
    <property type="entry name" value="PriCT_2"/>
    <property type="match status" value="1"/>
</dbReference>
<dbReference type="AlphaFoldDB" id="A0A0F8YPQ1"/>
<reference evidence="3" key="1">
    <citation type="journal article" date="2015" name="Nature">
        <title>Complex archaea that bridge the gap between prokaryotes and eukaryotes.</title>
        <authorList>
            <person name="Spang A."/>
            <person name="Saw J.H."/>
            <person name="Jorgensen S.L."/>
            <person name="Zaremba-Niedzwiedzka K."/>
            <person name="Martijn J."/>
            <person name="Lind A.E."/>
            <person name="van Eijk R."/>
            <person name="Schleper C."/>
            <person name="Guy L."/>
            <person name="Ettema T.J."/>
        </authorList>
    </citation>
    <scope>NUCLEOTIDE SEQUENCE</scope>
</reference>
<evidence type="ECO:0000259" key="2">
    <source>
        <dbReference type="SMART" id="SM00943"/>
    </source>
</evidence>
<evidence type="ECO:0000256" key="1">
    <source>
        <dbReference type="SAM" id="MobiDB-lite"/>
    </source>
</evidence>
<proteinExistence type="predicted"/>